<evidence type="ECO:0000313" key="2">
    <source>
        <dbReference type="Proteomes" id="UP000287394"/>
    </source>
</evidence>
<organism evidence="1 2">
    <name type="scientific">Capsulimonas corticalis</name>
    <dbReference type="NCBI Taxonomy" id="2219043"/>
    <lineage>
        <taxon>Bacteria</taxon>
        <taxon>Bacillati</taxon>
        <taxon>Armatimonadota</taxon>
        <taxon>Armatimonadia</taxon>
        <taxon>Capsulimonadales</taxon>
        <taxon>Capsulimonadaceae</taxon>
        <taxon>Capsulimonas</taxon>
    </lineage>
</organism>
<dbReference type="AlphaFoldDB" id="A0A9N7L936"/>
<accession>A0A9N7L936</accession>
<evidence type="ECO:0000313" key="1">
    <source>
        <dbReference type="EMBL" id="BDI32579.1"/>
    </source>
</evidence>
<sequence length="231" mass="25238">MEKQAAAYHAELTALSPEMLERIYADLRNSKHQPLQSPSHRASRRTKTRSGNALADYAFWAKMALWTVTEAVALSLGSTVDIDAISPSPFFEAALLSSVAFVRLKELVTRAIQTGVIARAGKGIVPESYIAWARSHAVDFPAELANLVHQRGAGERDRMAAEKPIVPRERDTFLKLIGGMAAGGYGYDPQASRSSIVKEIHDDLARQGIALDLDTIRNKLKEASRLTADAL</sequence>
<reference evidence="1 2" key="1">
    <citation type="journal article" date="2019" name="Int. J. Syst. Evol. Microbiol.">
        <title>Capsulimonas corticalis gen. nov., sp. nov., an aerobic capsulated bacterium, of a novel bacterial order, Capsulimonadales ord. nov., of the class Armatimonadia of the phylum Armatimonadetes.</title>
        <authorList>
            <person name="Li J."/>
            <person name="Kudo C."/>
            <person name="Tonouchi A."/>
        </authorList>
    </citation>
    <scope>NUCLEOTIDE SEQUENCE [LARGE SCALE GENOMIC DNA]</scope>
    <source>
        <strain evidence="1 2">AX-7</strain>
    </source>
</reference>
<dbReference type="Proteomes" id="UP000287394">
    <property type="component" value="Chromosome"/>
</dbReference>
<dbReference type="EMBL" id="AP025739">
    <property type="protein sequence ID" value="BDI32579.1"/>
    <property type="molecule type" value="Genomic_DNA"/>
</dbReference>
<gene>
    <name evidence="1" type="ORF">CCAX7_46300</name>
</gene>
<proteinExistence type="predicted"/>
<keyword evidence="2" id="KW-1185">Reference proteome</keyword>
<protein>
    <submittedName>
        <fullName evidence="1">Uncharacterized protein</fullName>
    </submittedName>
</protein>
<name>A0A9N7L936_9BACT</name>
<dbReference type="KEGG" id="ccot:CCAX7_46300"/>